<comment type="caution">
    <text evidence="9">The sequence shown here is derived from an EMBL/GenBank/DDBJ whole genome shotgun (WGS) entry which is preliminary data.</text>
</comment>
<comment type="similarity">
    <text evidence="2">Belongs to the binding-protein-dependent transport system permease family. FecCD subfamily.</text>
</comment>
<evidence type="ECO:0000256" key="2">
    <source>
        <dbReference type="ARBA" id="ARBA00007935"/>
    </source>
</evidence>
<evidence type="ECO:0000256" key="5">
    <source>
        <dbReference type="ARBA" id="ARBA00022692"/>
    </source>
</evidence>
<evidence type="ECO:0008006" key="11">
    <source>
        <dbReference type="Google" id="ProtNLM"/>
    </source>
</evidence>
<evidence type="ECO:0000256" key="7">
    <source>
        <dbReference type="ARBA" id="ARBA00023136"/>
    </source>
</evidence>
<protein>
    <recommendedName>
        <fullName evidence="11">Transport system permease protein</fullName>
    </recommendedName>
</protein>
<evidence type="ECO:0000256" key="8">
    <source>
        <dbReference type="SAM" id="Phobius"/>
    </source>
</evidence>
<keyword evidence="3" id="KW-0813">Transport</keyword>
<keyword evidence="7 8" id="KW-0472">Membrane</keyword>
<evidence type="ECO:0000256" key="3">
    <source>
        <dbReference type="ARBA" id="ARBA00022448"/>
    </source>
</evidence>
<reference evidence="9 10" key="1">
    <citation type="submission" date="2021-01" db="EMBL/GenBank/DDBJ databases">
        <title>Whole genome shotgun sequence of Actinoplanes couchii NBRC 106145.</title>
        <authorList>
            <person name="Komaki H."/>
            <person name="Tamura T."/>
        </authorList>
    </citation>
    <scope>NUCLEOTIDE SEQUENCE [LARGE SCALE GENOMIC DNA]</scope>
    <source>
        <strain evidence="9 10">NBRC 106145</strain>
    </source>
</reference>
<dbReference type="SUPFAM" id="SSF81345">
    <property type="entry name" value="ABC transporter involved in vitamin B12 uptake, BtuC"/>
    <property type="match status" value="1"/>
</dbReference>
<evidence type="ECO:0000313" key="10">
    <source>
        <dbReference type="Proteomes" id="UP000612282"/>
    </source>
</evidence>
<proteinExistence type="inferred from homology"/>
<comment type="subcellular location">
    <subcellularLocation>
        <location evidence="1">Cell membrane</location>
        <topology evidence="1">Multi-pass membrane protein</topology>
    </subcellularLocation>
</comment>
<evidence type="ECO:0000256" key="1">
    <source>
        <dbReference type="ARBA" id="ARBA00004651"/>
    </source>
</evidence>
<dbReference type="Gene3D" id="1.10.3470.10">
    <property type="entry name" value="ABC transporter involved in vitamin B12 uptake, BtuC"/>
    <property type="match status" value="1"/>
</dbReference>
<keyword evidence="5 8" id="KW-0812">Transmembrane</keyword>
<gene>
    <name evidence="9" type="ORF">Aco03nite_064700</name>
</gene>
<dbReference type="Proteomes" id="UP000612282">
    <property type="component" value="Unassembled WGS sequence"/>
</dbReference>
<feature type="transmembrane region" description="Helical" evidence="8">
    <location>
        <begin position="43"/>
        <end position="63"/>
    </location>
</feature>
<dbReference type="EMBL" id="BOMG01000080">
    <property type="protein sequence ID" value="GID58066.1"/>
    <property type="molecule type" value="Genomic_DNA"/>
</dbReference>
<dbReference type="InterPro" id="IPR000522">
    <property type="entry name" value="ABC_transptr_permease_BtuC"/>
</dbReference>
<keyword evidence="10" id="KW-1185">Reference proteome</keyword>
<evidence type="ECO:0000313" key="9">
    <source>
        <dbReference type="EMBL" id="GID58066.1"/>
    </source>
</evidence>
<organism evidence="9 10">
    <name type="scientific">Actinoplanes couchii</name>
    <dbReference type="NCBI Taxonomy" id="403638"/>
    <lineage>
        <taxon>Bacteria</taxon>
        <taxon>Bacillati</taxon>
        <taxon>Actinomycetota</taxon>
        <taxon>Actinomycetes</taxon>
        <taxon>Micromonosporales</taxon>
        <taxon>Micromonosporaceae</taxon>
        <taxon>Actinoplanes</taxon>
    </lineage>
</organism>
<keyword evidence="4" id="KW-1003">Cell membrane</keyword>
<evidence type="ECO:0000256" key="6">
    <source>
        <dbReference type="ARBA" id="ARBA00022989"/>
    </source>
</evidence>
<name>A0ABQ3XHU5_9ACTN</name>
<dbReference type="InterPro" id="IPR037294">
    <property type="entry name" value="ABC_BtuC-like"/>
</dbReference>
<sequence length="68" mass="6946">MVAPQLARTVTRAPGIPPAASTALGAVLLSAGDLLAQRLLSPFQIPVGLVTAAAGGLCLLWLLTWRKA</sequence>
<evidence type="ECO:0000256" key="4">
    <source>
        <dbReference type="ARBA" id="ARBA00022475"/>
    </source>
</evidence>
<keyword evidence="6 8" id="KW-1133">Transmembrane helix</keyword>
<accession>A0ABQ3XHU5</accession>
<dbReference type="Pfam" id="PF01032">
    <property type="entry name" value="FecCD"/>
    <property type="match status" value="1"/>
</dbReference>